<dbReference type="GeneID" id="101352331"/>
<feature type="compositionally biased region" description="Pro residues" evidence="19">
    <location>
        <begin position="723"/>
        <end position="752"/>
    </location>
</feature>
<evidence type="ECO:0000256" key="5">
    <source>
        <dbReference type="ARBA" id="ARBA00022729"/>
    </source>
</evidence>
<evidence type="ECO:0000256" key="20">
    <source>
        <dbReference type="SAM" id="Phobius"/>
    </source>
</evidence>
<feature type="compositionally biased region" description="Polar residues" evidence="19">
    <location>
        <begin position="535"/>
        <end position="547"/>
    </location>
</feature>
<evidence type="ECO:0000256" key="12">
    <source>
        <dbReference type="ARBA" id="ARBA00023273"/>
    </source>
</evidence>
<dbReference type="PANTHER" id="PTHR24026">
    <property type="entry name" value="FAT ATYPICAL CADHERIN-RELATED"/>
    <property type="match status" value="1"/>
</dbReference>
<dbReference type="Gene3D" id="2.60.40.60">
    <property type="entry name" value="Cadherins"/>
    <property type="match status" value="4"/>
</dbReference>
<feature type="compositionally biased region" description="Low complexity" evidence="19">
    <location>
        <begin position="620"/>
        <end position="629"/>
    </location>
</feature>
<keyword evidence="4 20" id="KW-0812">Transmembrane</keyword>
<keyword evidence="3" id="KW-0597">Phosphoprotein</keyword>
<dbReference type="GO" id="GO:0016324">
    <property type="term" value="C:apical plasma membrane"/>
    <property type="evidence" value="ECO:0007669"/>
    <property type="project" value="UniProtKB-SubCell"/>
</dbReference>
<dbReference type="FunCoup" id="A0A2Y9E9J9">
    <property type="interactions" value="25"/>
</dbReference>
<feature type="compositionally biased region" description="Low complexity" evidence="19">
    <location>
        <begin position="574"/>
        <end position="610"/>
    </location>
</feature>
<keyword evidence="5" id="KW-0732">Signal</keyword>
<accession>A0A2Y9E9J9</accession>
<keyword evidence="6" id="KW-0677">Repeat</keyword>
<dbReference type="AlphaFoldDB" id="A0A2Y9E9J9"/>
<keyword evidence="12" id="KW-0966">Cell projection</keyword>
<reference evidence="23" key="1">
    <citation type="submission" date="2025-08" db="UniProtKB">
        <authorList>
            <consortium name="RefSeq"/>
        </authorList>
    </citation>
    <scope>IDENTIFICATION</scope>
</reference>
<feature type="region of interest" description="Disordered" evidence="19">
    <location>
        <begin position="1"/>
        <end position="63"/>
    </location>
</feature>
<feature type="domain" description="Cadherin" evidence="21">
    <location>
        <begin position="343"/>
        <end position="423"/>
    </location>
</feature>
<evidence type="ECO:0000313" key="23">
    <source>
        <dbReference type="RefSeq" id="XP_004389467.1"/>
    </source>
</evidence>
<dbReference type="KEGG" id="tmu:101352331"/>
<name>A0A2Y9E9J9_TRIMA</name>
<evidence type="ECO:0000256" key="14">
    <source>
        <dbReference type="ARBA" id="ARBA00060382"/>
    </source>
</evidence>
<comment type="function">
    <text evidence="13">Intermicrovillar adhesion molecule that forms, via its extracellular domain, calcium-dependent heterophilic complexes with CDHR2 on adjacent microvilli. Thereby, controls the packing of microvilli at the apical membrane of epithelial cells. Through its cytoplasmic domain, interacts with microvillus cytoplasmic proteins to form the intermicrovillar adhesion complex/IMAC. This complex plays a central role in microvilli and epithelial brush border differentiation.</text>
</comment>
<keyword evidence="7" id="KW-0221">Differentiation</keyword>
<evidence type="ECO:0000256" key="2">
    <source>
        <dbReference type="ARBA" id="ARBA00022475"/>
    </source>
</evidence>
<feature type="compositionally biased region" description="Low complexity" evidence="19">
    <location>
        <begin position="821"/>
        <end position="838"/>
    </location>
</feature>
<dbReference type="GO" id="GO:0031528">
    <property type="term" value="C:microvillus membrane"/>
    <property type="evidence" value="ECO:0007669"/>
    <property type="project" value="UniProtKB-SubCell"/>
</dbReference>
<evidence type="ECO:0000256" key="8">
    <source>
        <dbReference type="ARBA" id="ARBA00022837"/>
    </source>
</evidence>
<feature type="compositionally biased region" description="Gly residues" evidence="19">
    <location>
        <begin position="630"/>
        <end position="651"/>
    </location>
</feature>
<evidence type="ECO:0000256" key="3">
    <source>
        <dbReference type="ARBA" id="ARBA00022553"/>
    </source>
</evidence>
<dbReference type="Proteomes" id="UP000248480">
    <property type="component" value="Unplaced"/>
</dbReference>
<evidence type="ECO:0000256" key="6">
    <source>
        <dbReference type="ARBA" id="ARBA00022737"/>
    </source>
</evidence>
<proteinExistence type="predicted"/>
<keyword evidence="11" id="KW-0325">Glycoprotein</keyword>
<feature type="region of interest" description="Disordered" evidence="19">
    <location>
        <begin position="719"/>
        <end position="773"/>
    </location>
</feature>
<evidence type="ECO:0000256" key="7">
    <source>
        <dbReference type="ARBA" id="ARBA00022782"/>
    </source>
</evidence>
<dbReference type="InterPro" id="IPR020894">
    <property type="entry name" value="Cadherin_CS"/>
</dbReference>
<dbReference type="GO" id="GO:0005509">
    <property type="term" value="F:calcium ion binding"/>
    <property type="evidence" value="ECO:0007669"/>
    <property type="project" value="UniProtKB-UniRule"/>
</dbReference>
<dbReference type="CTD" id="53841"/>
<comment type="subunit">
    <text evidence="15">Part of the IMAC/intermicrovillar adhesion complex/intermicrovillar tip-link complex composed of ANKS4B, MYO7B, USH1C, CDHR2 and CDHR5. Interacts (via cytoplasmic domain) with USH1C and MYO7B; required for proper localization of CDHR5 to microvilli tips and its function in brush border differentiation.</text>
</comment>
<dbReference type="PROSITE" id="PS00232">
    <property type="entry name" value="CADHERIN_1"/>
    <property type="match status" value="1"/>
</dbReference>
<evidence type="ECO:0000313" key="22">
    <source>
        <dbReference type="Proteomes" id="UP000248480"/>
    </source>
</evidence>
<dbReference type="PANTHER" id="PTHR24026:SF126">
    <property type="entry name" value="PROTOCADHERIN FAT 4"/>
    <property type="match status" value="1"/>
</dbReference>
<evidence type="ECO:0000256" key="16">
    <source>
        <dbReference type="ARBA" id="ARBA00067494"/>
    </source>
</evidence>
<evidence type="ECO:0000256" key="17">
    <source>
        <dbReference type="ARBA" id="ARBA00081919"/>
    </source>
</evidence>
<evidence type="ECO:0000256" key="10">
    <source>
        <dbReference type="ARBA" id="ARBA00023136"/>
    </source>
</evidence>
<evidence type="ECO:0000256" key="18">
    <source>
        <dbReference type="PROSITE-ProRule" id="PRU00043"/>
    </source>
</evidence>
<feature type="transmembrane region" description="Helical" evidence="20">
    <location>
        <begin position="662"/>
        <end position="685"/>
    </location>
</feature>
<keyword evidence="10 20" id="KW-0472">Membrane</keyword>
<sequence>MWRRGQAAASRQLGGGPDLPERSMRPGQVGAWAEAPPGPPTPRPALGAIKGRRSTPDQAVSAQHSPATAMASPLPVALLLLLLLPLLRASAARAQAQACSVNQTFIEVKENENVTKPLVDIYVPEDQQVTLGSLSTPSTFQIRNNQLFLIVIPDYENSRLLQAQLECRRGDTVVTQLRVFVSVLDINDNPPIFPFTTKVVNVSEDTKVNSIVIPETDLEAQDGDKDDILFYTLQEVTPGANDFFSLVGTNRPALRLDKQLDFYRDQNMTFQLLVRDTEQENVVPSHTAMATLTLNVLPADLRPPWFLPCAYSDNYTCIQAQYQGAITIGQIPPDPLTLSPGPIYAVDGDRGIDQPIIYSILDGNQDGVFAINESSGNLTMVLDVLIPTTFVLLVKGEQADLARYSVTQVSVEARADPGSPPIFSQSLYRGSVALGSGAGTAVKDAATPSQLLRIRAQNLDSSALTYRITNHSYFSMEGEVLLTTVALENVEVFYAEVEAKNTMTSLTATTVVEIQVKEEETLPPGPPSTPPSSEVGRTTGPSSSAPSEVTRPPGPSQGPSTTSSAGGTGPHPPSGTTLRPPASPTPGGSPSTGASTSPSPATPSRGGSAPTLEPGASQLTSPWPSRTPGPSGGPGGEGGSTAGDSNPGGGLAEDRRFSVTEMAVLGGVLGALLLLALLALTVLIYKNYGHRLKYCSGKALEPQSCGFDNQAFTADNEAEWAPAPGPAPAKAPPPAPEDEPPAPPNHSPPSPVSPAAARVEGSPTAVRSILTKERRPEGGYKAVWFGEDIGAEADVVVLNAPTADRAGDSGSESGGDEDADPAPAGGPVDAPDANSTYI</sequence>
<organism evidence="22 23">
    <name type="scientific">Trichechus manatus latirostris</name>
    <name type="common">Florida manatee</name>
    <dbReference type="NCBI Taxonomy" id="127582"/>
    <lineage>
        <taxon>Eukaryota</taxon>
        <taxon>Metazoa</taxon>
        <taxon>Chordata</taxon>
        <taxon>Craniata</taxon>
        <taxon>Vertebrata</taxon>
        <taxon>Euteleostomi</taxon>
        <taxon>Mammalia</taxon>
        <taxon>Eutheria</taxon>
        <taxon>Afrotheria</taxon>
        <taxon>Sirenia</taxon>
        <taxon>Trichechidae</taxon>
        <taxon>Trichechus</taxon>
    </lineage>
</organism>
<keyword evidence="2" id="KW-1003">Cell membrane</keyword>
<evidence type="ECO:0000259" key="21">
    <source>
        <dbReference type="PROSITE" id="PS50268"/>
    </source>
</evidence>
<keyword evidence="22" id="KW-1185">Reference proteome</keyword>
<evidence type="ECO:0000256" key="1">
    <source>
        <dbReference type="ARBA" id="ARBA00004247"/>
    </source>
</evidence>
<dbReference type="GO" id="GO:0007156">
    <property type="term" value="P:homophilic cell adhesion via plasma membrane adhesion molecules"/>
    <property type="evidence" value="ECO:0007669"/>
    <property type="project" value="InterPro"/>
</dbReference>
<dbReference type="STRING" id="127582.A0A2Y9E9J9"/>
<protein>
    <recommendedName>
        <fullName evidence="16">Cadherin-related family member 5</fullName>
    </recommendedName>
    <alternativeName>
        <fullName evidence="17">Mu-protocadherin</fullName>
    </alternativeName>
</protein>
<feature type="region of interest" description="Disordered" evidence="19">
    <location>
        <begin position="518"/>
        <end position="653"/>
    </location>
</feature>
<evidence type="ECO:0000256" key="11">
    <source>
        <dbReference type="ARBA" id="ARBA00023180"/>
    </source>
</evidence>
<dbReference type="SMART" id="SM00112">
    <property type="entry name" value="CA"/>
    <property type="match status" value="4"/>
</dbReference>
<dbReference type="PROSITE" id="PS50268">
    <property type="entry name" value="CADHERIN_2"/>
    <property type="match status" value="3"/>
</dbReference>
<dbReference type="RefSeq" id="XP_004389467.1">
    <property type="nucleotide sequence ID" value="XM_004389410.2"/>
</dbReference>
<evidence type="ECO:0000256" key="19">
    <source>
        <dbReference type="SAM" id="MobiDB-lite"/>
    </source>
</evidence>
<comment type="subcellular location">
    <subcellularLocation>
        <location evidence="1">Apical cell membrane</location>
        <topology evidence="1">Single-pass type I membrane protein</topology>
    </subcellularLocation>
    <subcellularLocation>
        <location evidence="14">Cell projection</location>
        <location evidence="14">Microvillus membrane</location>
        <topology evidence="14">Single-pass type I membrane protein</topology>
    </subcellularLocation>
</comment>
<dbReference type="OrthoDB" id="8958491at2759"/>
<dbReference type="InParanoid" id="A0A2Y9E9J9"/>
<feature type="domain" description="Cadherin" evidence="21">
    <location>
        <begin position="194"/>
        <end position="306"/>
    </location>
</feature>
<dbReference type="GO" id="GO:0030154">
    <property type="term" value="P:cell differentiation"/>
    <property type="evidence" value="ECO:0007669"/>
    <property type="project" value="UniProtKB-KW"/>
</dbReference>
<gene>
    <name evidence="23" type="primary">CDHR5</name>
</gene>
<evidence type="ECO:0000256" key="13">
    <source>
        <dbReference type="ARBA" id="ARBA00056389"/>
    </source>
</evidence>
<evidence type="ECO:0000256" key="15">
    <source>
        <dbReference type="ARBA" id="ARBA00063725"/>
    </source>
</evidence>
<keyword evidence="8 18" id="KW-0106">Calcium</keyword>
<evidence type="ECO:0000256" key="9">
    <source>
        <dbReference type="ARBA" id="ARBA00022989"/>
    </source>
</evidence>
<dbReference type="FunFam" id="2.60.40.60:FF:000261">
    <property type="entry name" value="Cadherin-related family member 5"/>
    <property type="match status" value="1"/>
</dbReference>
<dbReference type="InterPro" id="IPR015919">
    <property type="entry name" value="Cadherin-like_sf"/>
</dbReference>
<dbReference type="InterPro" id="IPR002126">
    <property type="entry name" value="Cadherin-like_dom"/>
</dbReference>
<feature type="domain" description="Cadherin" evidence="21">
    <location>
        <begin position="424"/>
        <end position="529"/>
    </location>
</feature>
<evidence type="ECO:0000256" key="4">
    <source>
        <dbReference type="ARBA" id="ARBA00022692"/>
    </source>
</evidence>
<dbReference type="CDD" id="cd11304">
    <property type="entry name" value="Cadherin_repeat"/>
    <property type="match status" value="1"/>
</dbReference>
<feature type="region of interest" description="Disordered" evidence="19">
    <location>
        <begin position="800"/>
        <end position="838"/>
    </location>
</feature>
<keyword evidence="9 20" id="KW-1133">Transmembrane helix</keyword>
<dbReference type="SUPFAM" id="SSF49313">
    <property type="entry name" value="Cadherin-like"/>
    <property type="match status" value="2"/>
</dbReference>